<evidence type="ECO:0000313" key="2">
    <source>
        <dbReference type="Proteomes" id="UP001157006"/>
    </source>
</evidence>
<evidence type="ECO:0000313" key="1">
    <source>
        <dbReference type="EMBL" id="CAI8615281.1"/>
    </source>
</evidence>
<keyword evidence="2" id="KW-1185">Reference proteome</keyword>
<dbReference type="AlphaFoldDB" id="A0AAV1AYD7"/>
<dbReference type="EMBL" id="OX451740">
    <property type="protein sequence ID" value="CAI8615281.1"/>
    <property type="molecule type" value="Genomic_DNA"/>
</dbReference>
<accession>A0AAV1AYD7</accession>
<proteinExistence type="predicted"/>
<gene>
    <name evidence="1" type="ORF">VFH_V171080</name>
</gene>
<reference evidence="1 2" key="1">
    <citation type="submission" date="2023-01" db="EMBL/GenBank/DDBJ databases">
        <authorList>
            <person name="Kreplak J."/>
        </authorList>
    </citation>
    <scope>NUCLEOTIDE SEQUENCE [LARGE SCALE GENOMIC DNA]</scope>
</reference>
<dbReference type="Proteomes" id="UP001157006">
    <property type="component" value="Chromosome 5"/>
</dbReference>
<organism evidence="1 2">
    <name type="scientific">Vicia faba</name>
    <name type="common">Broad bean</name>
    <name type="synonym">Faba vulgaris</name>
    <dbReference type="NCBI Taxonomy" id="3906"/>
    <lineage>
        <taxon>Eukaryota</taxon>
        <taxon>Viridiplantae</taxon>
        <taxon>Streptophyta</taxon>
        <taxon>Embryophyta</taxon>
        <taxon>Tracheophyta</taxon>
        <taxon>Spermatophyta</taxon>
        <taxon>Magnoliopsida</taxon>
        <taxon>eudicotyledons</taxon>
        <taxon>Gunneridae</taxon>
        <taxon>Pentapetalae</taxon>
        <taxon>rosids</taxon>
        <taxon>fabids</taxon>
        <taxon>Fabales</taxon>
        <taxon>Fabaceae</taxon>
        <taxon>Papilionoideae</taxon>
        <taxon>50 kb inversion clade</taxon>
        <taxon>NPAAA clade</taxon>
        <taxon>Hologalegina</taxon>
        <taxon>IRL clade</taxon>
        <taxon>Fabeae</taxon>
        <taxon>Vicia</taxon>
    </lineage>
</organism>
<name>A0AAV1AYD7_VICFA</name>
<sequence>MKMEEVINKLQRQFAILKKDALGEQSLDTRRILVNFICKIVNSGTGSSRYIMIELVKIISLATRRLLKIAEATISLEQLMKRLHQYEAMNRYGIRSWPSSSATLSSFLFEKVNVMVEEAGCFDIFHASTGARCFCNLGLPAIGFSPLENTHILLHDHNEDEVVKLSPHAHAIRDI</sequence>
<dbReference type="Gene3D" id="1.10.150.900">
    <property type="match status" value="1"/>
</dbReference>
<protein>
    <submittedName>
        <fullName evidence="1">Uncharacterized protein</fullName>
    </submittedName>
</protein>